<reference evidence="2 3" key="1">
    <citation type="submission" date="2015-09" db="EMBL/GenBank/DDBJ databases">
        <title>Draft genome of the scarab beetle Oryctes borbonicus.</title>
        <authorList>
            <person name="Meyer J.M."/>
            <person name="Markov G.V."/>
            <person name="Baskaran P."/>
            <person name="Herrmann M."/>
            <person name="Sommer R.J."/>
            <person name="Roedelsperger C."/>
        </authorList>
    </citation>
    <scope>NUCLEOTIDE SEQUENCE [LARGE SCALE GENOMIC DNA]</scope>
    <source>
        <strain evidence="2">OB123</strain>
        <tissue evidence="2">Whole animal</tissue>
    </source>
</reference>
<proteinExistence type="predicted"/>
<dbReference type="AlphaFoldDB" id="A0A0T6BAJ5"/>
<gene>
    <name evidence="2" type="ORF">AMK59_1752</name>
</gene>
<dbReference type="Proteomes" id="UP000051574">
    <property type="component" value="Unassembled WGS sequence"/>
</dbReference>
<keyword evidence="3" id="KW-1185">Reference proteome</keyword>
<dbReference type="OrthoDB" id="6720665at2759"/>
<comment type="caution">
    <text evidence="2">The sequence shown here is derived from an EMBL/GenBank/DDBJ whole genome shotgun (WGS) entry which is preliminary data.</text>
</comment>
<feature type="chain" id="PRO_5006668511" evidence="1">
    <location>
        <begin position="20"/>
        <end position="187"/>
    </location>
</feature>
<evidence type="ECO:0000313" key="3">
    <source>
        <dbReference type="Proteomes" id="UP000051574"/>
    </source>
</evidence>
<dbReference type="Pfam" id="PF11901">
    <property type="entry name" value="DM9"/>
    <property type="match status" value="1"/>
</dbReference>
<name>A0A0T6BAJ5_9SCAR</name>
<dbReference type="InterPro" id="IPR006616">
    <property type="entry name" value="DM9_repeat"/>
</dbReference>
<sequence length="187" mass="21717">MLKMLAIFIYLSALLLTSALHLEAEALTQDFYWRDYIPGDMPCDAIEAAPGRYIGQAYENGYMVATIYPHIGVAVIEMGGKKIIRDNVKIFCSYQPQYFYWEKVNFDEPYDNQATNAVRGGHQNNLFILFIGKAFHEGEWKIGKVFDIMHKWKGLWLWDANGKSNNLREFYLLKYNTSINECTNKVF</sequence>
<accession>A0A0T6BAJ5</accession>
<protein>
    <submittedName>
        <fullName evidence="2">Uncharacterized protein</fullName>
    </submittedName>
</protein>
<evidence type="ECO:0000256" key="1">
    <source>
        <dbReference type="SAM" id="SignalP"/>
    </source>
</evidence>
<organism evidence="2 3">
    <name type="scientific">Oryctes borbonicus</name>
    <dbReference type="NCBI Taxonomy" id="1629725"/>
    <lineage>
        <taxon>Eukaryota</taxon>
        <taxon>Metazoa</taxon>
        <taxon>Ecdysozoa</taxon>
        <taxon>Arthropoda</taxon>
        <taxon>Hexapoda</taxon>
        <taxon>Insecta</taxon>
        <taxon>Pterygota</taxon>
        <taxon>Neoptera</taxon>
        <taxon>Endopterygota</taxon>
        <taxon>Coleoptera</taxon>
        <taxon>Polyphaga</taxon>
        <taxon>Scarabaeiformia</taxon>
        <taxon>Scarabaeidae</taxon>
        <taxon>Dynastinae</taxon>
        <taxon>Oryctes</taxon>
    </lineage>
</organism>
<evidence type="ECO:0000313" key="2">
    <source>
        <dbReference type="EMBL" id="KRT84356.1"/>
    </source>
</evidence>
<dbReference type="PANTHER" id="PTHR31649:SF10">
    <property type="entry name" value="IP19903P-RELATED"/>
    <property type="match status" value="1"/>
</dbReference>
<feature type="signal peptide" evidence="1">
    <location>
        <begin position="1"/>
        <end position="19"/>
    </location>
</feature>
<dbReference type="PANTHER" id="PTHR31649">
    <property type="entry name" value="AGAP009604-PA"/>
    <property type="match status" value="1"/>
</dbReference>
<dbReference type="EMBL" id="LJIG01002584">
    <property type="protein sequence ID" value="KRT84356.1"/>
    <property type="molecule type" value="Genomic_DNA"/>
</dbReference>
<keyword evidence="1" id="KW-0732">Signal</keyword>